<comment type="caution">
    <text evidence="1">The sequence shown here is derived from an EMBL/GenBank/DDBJ whole genome shotgun (WGS) entry which is preliminary data.</text>
</comment>
<dbReference type="AlphaFoldDB" id="A0A4Z0JNA8"/>
<evidence type="ECO:0008006" key="3">
    <source>
        <dbReference type="Google" id="ProtNLM"/>
    </source>
</evidence>
<sequence>MASNRDKNSQERVLVMAFRMIFGEKINVNNDAEKYGVSRRTILRDISAIKHSLADKEVGNYRFGVKYNEKQNNYSIFDHGVLSITEVLAMLLGLMGSDLRISADRFSKIQKDAIQMVATDERRTISNLLINLHDNYAQILKRDDNLDQFQQLLNGIINQQTIYFTYQGQINVQKGVPLSIYSNNGHFYALVYYE</sequence>
<proteinExistence type="predicted"/>
<protein>
    <recommendedName>
        <fullName evidence="3">HTH domain-containing protein</fullName>
    </recommendedName>
</protein>
<evidence type="ECO:0000313" key="1">
    <source>
        <dbReference type="EMBL" id="TGD23655.1"/>
    </source>
</evidence>
<keyword evidence="2" id="KW-1185">Reference proteome</keyword>
<dbReference type="Proteomes" id="UP000298021">
    <property type="component" value="Unassembled WGS sequence"/>
</dbReference>
<organism evidence="1 2">
    <name type="scientific">Companilactobacillus suantsaicola</name>
    <dbReference type="NCBI Taxonomy" id="2487723"/>
    <lineage>
        <taxon>Bacteria</taxon>
        <taxon>Bacillati</taxon>
        <taxon>Bacillota</taxon>
        <taxon>Bacilli</taxon>
        <taxon>Lactobacillales</taxon>
        <taxon>Lactobacillaceae</taxon>
        <taxon>Companilactobacillus</taxon>
    </lineage>
</organism>
<reference evidence="1 2" key="1">
    <citation type="submission" date="2018-10" db="EMBL/GenBank/DDBJ databases">
        <title>Lactobacillus sp. R7 and Lactobacillus sp. R19 isolated from fermented mustard green product of Taiwan.</title>
        <authorList>
            <person name="Lin S.-T."/>
        </authorList>
    </citation>
    <scope>NUCLEOTIDE SEQUENCE [LARGE SCALE GENOMIC DNA]</scope>
    <source>
        <strain evidence="1 2">BCRC 81127</strain>
    </source>
</reference>
<accession>A0A4Z0JNA8</accession>
<gene>
    <name evidence="1" type="ORF">EGT49_05190</name>
</gene>
<evidence type="ECO:0000313" key="2">
    <source>
        <dbReference type="Proteomes" id="UP000298021"/>
    </source>
</evidence>
<dbReference type="RefSeq" id="WP_135372187.1">
    <property type="nucleotide sequence ID" value="NZ_RKLY01000010.1"/>
</dbReference>
<dbReference type="EMBL" id="RKLY01000010">
    <property type="protein sequence ID" value="TGD23655.1"/>
    <property type="molecule type" value="Genomic_DNA"/>
</dbReference>
<dbReference type="OrthoDB" id="86031at2"/>
<name>A0A4Z0JNA8_9LACO</name>